<protein>
    <submittedName>
        <fullName evidence="1">Uncharacterized protein</fullName>
    </submittedName>
</protein>
<name>A0A5B7FF30_PORTR</name>
<dbReference type="OrthoDB" id="6363789at2759"/>
<keyword evidence="2" id="KW-1185">Reference proteome</keyword>
<dbReference type="EMBL" id="VSRR010006930">
    <property type="protein sequence ID" value="MPC45861.1"/>
    <property type="molecule type" value="Genomic_DNA"/>
</dbReference>
<comment type="caution">
    <text evidence="1">The sequence shown here is derived from an EMBL/GenBank/DDBJ whole genome shotgun (WGS) entry which is preliminary data.</text>
</comment>
<reference evidence="1 2" key="1">
    <citation type="submission" date="2019-05" db="EMBL/GenBank/DDBJ databases">
        <title>Another draft genome of Portunus trituberculatus and its Hox gene families provides insights of decapod evolution.</title>
        <authorList>
            <person name="Jeong J.-H."/>
            <person name="Song I."/>
            <person name="Kim S."/>
            <person name="Choi T."/>
            <person name="Kim D."/>
            <person name="Ryu S."/>
            <person name="Kim W."/>
        </authorList>
    </citation>
    <scope>NUCLEOTIDE SEQUENCE [LARGE SCALE GENOMIC DNA]</scope>
    <source>
        <tissue evidence="1">Muscle</tissue>
    </source>
</reference>
<evidence type="ECO:0000313" key="2">
    <source>
        <dbReference type="Proteomes" id="UP000324222"/>
    </source>
</evidence>
<dbReference type="AlphaFoldDB" id="A0A5B7FF30"/>
<gene>
    <name evidence="1" type="ORF">E2C01_039568</name>
</gene>
<evidence type="ECO:0000313" key="1">
    <source>
        <dbReference type="EMBL" id="MPC45861.1"/>
    </source>
</evidence>
<proteinExistence type="predicted"/>
<accession>A0A5B7FF30</accession>
<dbReference type="Proteomes" id="UP000324222">
    <property type="component" value="Unassembled WGS sequence"/>
</dbReference>
<sequence length="89" mass="10301">MVYWETTRLLTGDAEGTPLAFTQTKYCVVVPEDAPLSASLATVRAVHGQELHFHVPPPNQLENVEAKRCKRKHRLKSFRCRIRRMKERV</sequence>
<organism evidence="1 2">
    <name type="scientific">Portunus trituberculatus</name>
    <name type="common">Swimming crab</name>
    <name type="synonym">Neptunus trituberculatus</name>
    <dbReference type="NCBI Taxonomy" id="210409"/>
    <lineage>
        <taxon>Eukaryota</taxon>
        <taxon>Metazoa</taxon>
        <taxon>Ecdysozoa</taxon>
        <taxon>Arthropoda</taxon>
        <taxon>Crustacea</taxon>
        <taxon>Multicrustacea</taxon>
        <taxon>Malacostraca</taxon>
        <taxon>Eumalacostraca</taxon>
        <taxon>Eucarida</taxon>
        <taxon>Decapoda</taxon>
        <taxon>Pleocyemata</taxon>
        <taxon>Brachyura</taxon>
        <taxon>Eubrachyura</taxon>
        <taxon>Portunoidea</taxon>
        <taxon>Portunidae</taxon>
        <taxon>Portuninae</taxon>
        <taxon>Portunus</taxon>
    </lineage>
</organism>